<dbReference type="AlphaFoldDB" id="C7LYR9"/>
<dbReference type="eggNOG" id="COG2867">
    <property type="taxonomic scope" value="Bacteria"/>
</dbReference>
<dbReference type="EMBL" id="CP001631">
    <property type="protein sequence ID" value="ACU53877.1"/>
    <property type="molecule type" value="Genomic_DNA"/>
</dbReference>
<dbReference type="KEGG" id="afo:Afer_0938"/>
<dbReference type="PANTHER" id="PTHR39683:SF4">
    <property type="entry name" value="COENZYME Q-BINDING PROTEIN COQ10 START DOMAIN-CONTAINING PROTEIN"/>
    <property type="match status" value="1"/>
</dbReference>
<evidence type="ECO:0000313" key="2">
    <source>
        <dbReference type="EMBL" id="ACU53877.1"/>
    </source>
</evidence>
<evidence type="ECO:0000259" key="1">
    <source>
        <dbReference type="Pfam" id="PF03364"/>
    </source>
</evidence>
<dbReference type="RefSeq" id="WP_015798366.1">
    <property type="nucleotide sequence ID" value="NC_013124.1"/>
</dbReference>
<dbReference type="InterPro" id="IPR023393">
    <property type="entry name" value="START-like_dom_sf"/>
</dbReference>
<sequence length="160" mass="17866">MEATAESREVPAPVEALFDVVVDVERYPEWASDIRSVSVLERDEHGRPRRVHFRAGAFGRSASYTLVYDASKAPNELSWTQEEGDVTARLDGRYQFEPLGDDVTRVTYELAADLVVPLPGFLKRRAEMKIVHAALEDLAQRVRQLGSADGSAARTPDRSH</sequence>
<evidence type="ECO:0000313" key="3">
    <source>
        <dbReference type="Proteomes" id="UP000000771"/>
    </source>
</evidence>
<proteinExistence type="predicted"/>
<dbReference type="STRING" id="525909.Afer_0938"/>
<gene>
    <name evidence="2" type="ordered locus">Afer_0938</name>
</gene>
<feature type="domain" description="Coenzyme Q-binding protein COQ10 START" evidence="1">
    <location>
        <begin position="10"/>
        <end position="138"/>
    </location>
</feature>
<keyword evidence="3" id="KW-1185">Reference proteome</keyword>
<organism evidence="2 3">
    <name type="scientific">Acidimicrobium ferrooxidans (strain DSM 10331 / JCM 15462 / NBRC 103882 / ICP)</name>
    <dbReference type="NCBI Taxonomy" id="525909"/>
    <lineage>
        <taxon>Bacteria</taxon>
        <taxon>Bacillati</taxon>
        <taxon>Actinomycetota</taxon>
        <taxon>Acidimicrobiia</taxon>
        <taxon>Acidimicrobiales</taxon>
        <taxon>Acidimicrobiaceae</taxon>
        <taxon>Acidimicrobium</taxon>
    </lineage>
</organism>
<protein>
    <submittedName>
        <fullName evidence="2">Cyclase/dehydrase</fullName>
    </submittedName>
</protein>
<reference evidence="2 3" key="1">
    <citation type="journal article" date="2009" name="Stand. Genomic Sci.">
        <title>Complete genome sequence of Acidimicrobium ferrooxidans type strain (ICP).</title>
        <authorList>
            <person name="Clum A."/>
            <person name="Nolan M."/>
            <person name="Lang E."/>
            <person name="Glavina Del Rio T."/>
            <person name="Tice H."/>
            <person name="Copeland A."/>
            <person name="Cheng J.F."/>
            <person name="Lucas S."/>
            <person name="Chen F."/>
            <person name="Bruce D."/>
            <person name="Goodwin L."/>
            <person name="Pitluck S."/>
            <person name="Ivanova N."/>
            <person name="Mavrommatis K."/>
            <person name="Mikhailova N."/>
            <person name="Pati A."/>
            <person name="Chen A."/>
            <person name="Palaniappan K."/>
            <person name="Goker M."/>
            <person name="Spring S."/>
            <person name="Land M."/>
            <person name="Hauser L."/>
            <person name="Chang Y.J."/>
            <person name="Jeffries C.C."/>
            <person name="Chain P."/>
            <person name="Bristow J."/>
            <person name="Eisen J.A."/>
            <person name="Markowitz V."/>
            <person name="Hugenholtz P."/>
            <person name="Kyrpides N.C."/>
            <person name="Klenk H.P."/>
            <person name="Lapidus A."/>
        </authorList>
    </citation>
    <scope>NUCLEOTIDE SEQUENCE [LARGE SCALE GENOMIC DNA]</scope>
    <source>
        <strain evidence="3">DSM 10331 / JCM 15462 / NBRC 103882 / ICP</strain>
    </source>
</reference>
<dbReference type="Gene3D" id="3.30.530.20">
    <property type="match status" value="1"/>
</dbReference>
<dbReference type="Pfam" id="PF03364">
    <property type="entry name" value="Polyketide_cyc"/>
    <property type="match status" value="1"/>
</dbReference>
<accession>C7LYR9</accession>
<dbReference type="CDD" id="cd07819">
    <property type="entry name" value="SRPBCC_2"/>
    <property type="match status" value="1"/>
</dbReference>
<dbReference type="HOGENOM" id="CLU_128243_0_0_11"/>
<name>C7LYR9_ACIFD</name>
<dbReference type="Proteomes" id="UP000000771">
    <property type="component" value="Chromosome"/>
</dbReference>
<dbReference type="OrthoDB" id="5243015at2"/>
<dbReference type="SUPFAM" id="SSF55961">
    <property type="entry name" value="Bet v1-like"/>
    <property type="match status" value="1"/>
</dbReference>
<dbReference type="InterPro" id="IPR005031">
    <property type="entry name" value="COQ10_START"/>
</dbReference>
<dbReference type="PANTHER" id="PTHR39683">
    <property type="entry name" value="CONSERVED PROTEIN TB16.3"/>
    <property type="match status" value="1"/>
</dbReference>